<proteinExistence type="predicted"/>
<reference evidence="2" key="2">
    <citation type="journal article" date="2023" name="Microbiol Resour">
        <title>Decontamination and Annotation of the Draft Genome Sequence of the Oomycete Lagenidium giganteum ARSEF 373.</title>
        <authorList>
            <person name="Morgan W.R."/>
            <person name="Tartar A."/>
        </authorList>
    </citation>
    <scope>NUCLEOTIDE SEQUENCE</scope>
    <source>
        <strain evidence="2">ARSEF 373</strain>
    </source>
</reference>
<keyword evidence="1" id="KW-1133">Transmembrane helix</keyword>
<dbReference type="PANTHER" id="PTHR15907">
    <property type="entry name" value="DUF614 FAMILY PROTEIN-RELATED"/>
    <property type="match status" value="1"/>
</dbReference>
<keyword evidence="1" id="KW-0472">Membrane</keyword>
<comment type="caution">
    <text evidence="2">The sequence shown here is derived from an EMBL/GenBank/DDBJ whole genome shotgun (WGS) entry which is preliminary data.</text>
</comment>
<gene>
    <name evidence="2" type="ORF">N0F65_005646</name>
</gene>
<protein>
    <recommendedName>
        <fullName evidence="4">PLAC8 family protein</fullName>
    </recommendedName>
</protein>
<accession>A0AAV2YTC7</accession>
<dbReference type="NCBIfam" id="TIGR01571">
    <property type="entry name" value="A_thal_Cys_rich"/>
    <property type="match status" value="1"/>
</dbReference>
<evidence type="ECO:0000313" key="3">
    <source>
        <dbReference type="Proteomes" id="UP001146120"/>
    </source>
</evidence>
<reference evidence="2" key="1">
    <citation type="submission" date="2022-11" db="EMBL/GenBank/DDBJ databases">
        <authorList>
            <person name="Morgan W.R."/>
            <person name="Tartar A."/>
        </authorList>
    </citation>
    <scope>NUCLEOTIDE SEQUENCE</scope>
    <source>
        <strain evidence="2">ARSEF 373</strain>
    </source>
</reference>
<dbReference type="Proteomes" id="UP001146120">
    <property type="component" value="Unassembled WGS sequence"/>
</dbReference>
<dbReference type="InterPro" id="IPR006461">
    <property type="entry name" value="PLAC_motif_containing"/>
</dbReference>
<organism evidence="2 3">
    <name type="scientific">Lagenidium giganteum</name>
    <dbReference type="NCBI Taxonomy" id="4803"/>
    <lineage>
        <taxon>Eukaryota</taxon>
        <taxon>Sar</taxon>
        <taxon>Stramenopiles</taxon>
        <taxon>Oomycota</taxon>
        <taxon>Peronosporomycetes</taxon>
        <taxon>Pythiales</taxon>
        <taxon>Pythiaceae</taxon>
    </lineage>
</organism>
<evidence type="ECO:0000256" key="1">
    <source>
        <dbReference type="SAM" id="Phobius"/>
    </source>
</evidence>
<evidence type="ECO:0008006" key="4">
    <source>
        <dbReference type="Google" id="ProtNLM"/>
    </source>
</evidence>
<dbReference type="Pfam" id="PF04749">
    <property type="entry name" value="PLAC8"/>
    <property type="match status" value="1"/>
</dbReference>
<feature type="transmembrane region" description="Helical" evidence="1">
    <location>
        <begin position="123"/>
        <end position="140"/>
    </location>
</feature>
<sequence length="199" mass="21664">LCSGFPHAKPLKLVHLLVHRDSPPRAPSMQFQPPQQAYAKDVTVQITSQGVDNNGIVLGHWKSDVFGCMDSIVPNALMSFFCPGITLAQINARMGFFRFYLTLAVYISTVLCAFLAAVTDSPFLNTCTVIISFVLAAFVARLRYRVRTIFAIPGSACEDCMLATCCGCCTLAQMATHVESYNIGACGFAPRATLEGYTF</sequence>
<dbReference type="EMBL" id="DAKRPA010000114">
    <property type="protein sequence ID" value="DAZ98180.1"/>
    <property type="molecule type" value="Genomic_DNA"/>
</dbReference>
<feature type="transmembrane region" description="Helical" evidence="1">
    <location>
        <begin position="99"/>
        <end position="117"/>
    </location>
</feature>
<name>A0AAV2YTC7_9STRA</name>
<feature type="non-terminal residue" evidence="2">
    <location>
        <position position="1"/>
    </location>
</feature>
<keyword evidence="3" id="KW-1185">Reference proteome</keyword>
<keyword evidence="1" id="KW-0812">Transmembrane</keyword>
<evidence type="ECO:0000313" key="2">
    <source>
        <dbReference type="EMBL" id="DAZ98180.1"/>
    </source>
</evidence>
<dbReference type="AlphaFoldDB" id="A0AAV2YTC7"/>